<protein>
    <recommendedName>
        <fullName evidence="5">Urocanate reductase</fullName>
        <ecNumber evidence="4">1.3.99.33</ecNumber>
    </recommendedName>
</protein>
<dbReference type="GO" id="GO:0016020">
    <property type="term" value="C:membrane"/>
    <property type="evidence" value="ECO:0007669"/>
    <property type="project" value="InterPro"/>
</dbReference>
<keyword evidence="6" id="KW-0285">Flavoprotein</keyword>
<evidence type="ECO:0000256" key="1">
    <source>
        <dbReference type="ARBA" id="ARBA00001917"/>
    </source>
</evidence>
<dbReference type="Gene3D" id="3.90.700.10">
    <property type="entry name" value="Succinate dehydrogenase/fumarate reductase flavoprotein, catalytic domain"/>
    <property type="match status" value="1"/>
</dbReference>
<dbReference type="Pfam" id="PF04205">
    <property type="entry name" value="FMN_bind"/>
    <property type="match status" value="2"/>
</dbReference>
<gene>
    <name evidence="11" type="ORF">C2L80_11140</name>
</gene>
<keyword evidence="7" id="KW-0274">FAD</keyword>
<sequence>MRVGAHLVIDWGRSHGVAFGRMAGKPFRRSKGGVMDDPTKCSEEGPQLSRRGFVQGMAGLAGLGLLGAQALSLSGCAPSKEASRGPVSFDPGTYTATGEGKHGSVVVEVSFSESRIEEVKVVEHGETEDISYLPLNVLPAAIVESQSVDVDAVSGATLSSQAVLSAVADAVEQAGASPKDLPEFDASVVEQHMKPGTYTGEAYGKWKAGSIEGERFGCPAVIEPVQVEVDVDETSILDVRVLSCSDTPGFFEPAVKRMPRAIVEQQSLLVDTVTGATLTAAAVQAACAKALSQAEARFAPFVKATPKKEASESYDADLCIVGAGTAGTTAALKAVEEGLSVVVLEKTARISGEGSCATGALAVGSKLDEQVGNHVTVDEVFSAMMDYYYWRTDASLTYNVLSHSGEMIDWLQGHWEQTGQKGFSAPKATSGTSIAHDYGKGTEKFQVLWDTFIVPGGATLLLDTKAESLIVEEGAVAGVSASKQDGTAVTVNARAVLVCTGGFGGNPGMQKELFGTSDFYLNGVATNTGDGINLCREAGAVLSTDVSPHLAEFCSNDVLDFYAGYMKFLNQGGFLMLDPSGNRYMNEAYCITHALARGASGMRRVGSSYIVLTQADFDKLVRSGVHEVLGEDLIAEYKMRERILVPSYYTLQDEMDAAIAHGQAWKADTLEELGELAGFDAATWARTVEDYRAVIASGEDPLFGKRPELLHPLDEGPFYAVRVVSPIDGTYNGIKVNDHLQAIGEGDVPAPRGLFVAGQDSGGYFSYPYTDYVGATCGYALTSGMMSVEYVKEYLGL</sequence>
<dbReference type="InterPro" id="IPR050315">
    <property type="entry name" value="FAD-oxidoreductase_2"/>
</dbReference>
<evidence type="ECO:0000259" key="10">
    <source>
        <dbReference type="SMART" id="SM00900"/>
    </source>
</evidence>
<proteinExistence type="inferred from homology"/>
<name>A0A2K2U2R4_9ACTN</name>
<feature type="domain" description="FMN-binding" evidence="10">
    <location>
        <begin position="220"/>
        <end position="294"/>
    </location>
</feature>
<dbReference type="GO" id="GO:0033765">
    <property type="term" value="F:steroid dehydrogenase activity, acting on the CH-CH group of donors"/>
    <property type="evidence" value="ECO:0007669"/>
    <property type="project" value="UniProtKB-ARBA"/>
</dbReference>
<evidence type="ECO:0000313" key="12">
    <source>
        <dbReference type="Proteomes" id="UP000236488"/>
    </source>
</evidence>
<keyword evidence="8" id="KW-0560">Oxidoreductase</keyword>
<dbReference type="InterPro" id="IPR007329">
    <property type="entry name" value="FMN-bd"/>
</dbReference>
<dbReference type="SUPFAM" id="SSF56425">
    <property type="entry name" value="Succinate dehydrogenase/fumarate reductase flavoprotein, catalytic domain"/>
    <property type="match status" value="1"/>
</dbReference>
<evidence type="ECO:0000313" key="11">
    <source>
        <dbReference type="EMBL" id="PNV64581.1"/>
    </source>
</evidence>
<evidence type="ECO:0000256" key="8">
    <source>
        <dbReference type="ARBA" id="ARBA00023002"/>
    </source>
</evidence>
<dbReference type="PANTHER" id="PTHR43400">
    <property type="entry name" value="FUMARATE REDUCTASE"/>
    <property type="match status" value="1"/>
</dbReference>
<comment type="cofactor">
    <cofactor evidence="1">
        <name>FMN</name>
        <dbReference type="ChEBI" id="CHEBI:58210"/>
    </cofactor>
</comment>
<dbReference type="EC" id="1.3.99.33" evidence="4"/>
<dbReference type="InterPro" id="IPR003953">
    <property type="entry name" value="FAD-dep_OxRdtase_2_FAD-bd"/>
</dbReference>
<comment type="caution">
    <text evidence="11">The sequence shown here is derived from an EMBL/GenBank/DDBJ whole genome shotgun (WGS) entry which is preliminary data.</text>
</comment>
<evidence type="ECO:0000256" key="9">
    <source>
        <dbReference type="ARBA" id="ARBA00049922"/>
    </source>
</evidence>
<accession>A0A2K2U2R4</accession>
<comment type="catalytic activity">
    <reaction evidence="9">
        <text>dihydrourocanate + A = urocanate + AH2</text>
        <dbReference type="Rhea" id="RHEA:36059"/>
        <dbReference type="ChEBI" id="CHEBI:13193"/>
        <dbReference type="ChEBI" id="CHEBI:17499"/>
        <dbReference type="ChEBI" id="CHEBI:27247"/>
        <dbReference type="ChEBI" id="CHEBI:72991"/>
        <dbReference type="EC" id="1.3.99.33"/>
    </reaction>
</comment>
<feature type="domain" description="FMN-binding" evidence="10">
    <location>
        <begin position="100"/>
        <end position="174"/>
    </location>
</feature>
<dbReference type="Gene3D" id="3.90.1010.20">
    <property type="match status" value="2"/>
</dbReference>
<dbReference type="AlphaFoldDB" id="A0A2K2U2R4"/>
<dbReference type="InterPro" id="IPR036188">
    <property type="entry name" value="FAD/NAD-bd_sf"/>
</dbReference>
<dbReference type="InterPro" id="IPR027477">
    <property type="entry name" value="Succ_DH/fumarate_Rdtase_cat_sf"/>
</dbReference>
<evidence type="ECO:0000256" key="6">
    <source>
        <dbReference type="ARBA" id="ARBA00022630"/>
    </source>
</evidence>
<evidence type="ECO:0000256" key="7">
    <source>
        <dbReference type="ARBA" id="ARBA00022827"/>
    </source>
</evidence>
<reference evidence="11 12" key="1">
    <citation type="journal article" date="2018" name="Int. J. Syst. Evol. Microbiol.">
        <title>Rubneribacter badeniensis gen. nov., sp. nov. and Enteroscipio rubneri gen. nov., sp. nov., new members of the Eggerthellaceae isolated from human faeces.</title>
        <authorList>
            <person name="Danylec N."/>
            <person name="Gobl A."/>
            <person name="Stoll D.A."/>
            <person name="Hetzer B."/>
            <person name="Kulling S.E."/>
            <person name="Huch M."/>
        </authorList>
    </citation>
    <scope>NUCLEOTIDE SEQUENCE [LARGE SCALE GENOMIC DNA]</scope>
    <source>
        <strain evidence="11 12">ResAG-85</strain>
    </source>
</reference>
<dbReference type="EMBL" id="PPEL01000083">
    <property type="protein sequence ID" value="PNV64581.1"/>
    <property type="molecule type" value="Genomic_DNA"/>
</dbReference>
<dbReference type="SMART" id="SM00900">
    <property type="entry name" value="FMN_bind"/>
    <property type="match status" value="2"/>
</dbReference>
<comment type="cofactor">
    <cofactor evidence="2">
        <name>FAD</name>
        <dbReference type="ChEBI" id="CHEBI:57692"/>
    </cofactor>
</comment>
<keyword evidence="12" id="KW-1185">Reference proteome</keyword>
<dbReference type="GO" id="GO:0010181">
    <property type="term" value="F:FMN binding"/>
    <property type="evidence" value="ECO:0007669"/>
    <property type="project" value="InterPro"/>
</dbReference>
<organism evidence="11 12">
    <name type="scientific">Rubneribacter badeniensis</name>
    <dbReference type="NCBI Taxonomy" id="2070688"/>
    <lineage>
        <taxon>Bacteria</taxon>
        <taxon>Bacillati</taxon>
        <taxon>Actinomycetota</taxon>
        <taxon>Coriobacteriia</taxon>
        <taxon>Eggerthellales</taxon>
        <taxon>Eggerthellaceae</taxon>
        <taxon>Rubneribacter</taxon>
    </lineage>
</organism>
<dbReference type="Pfam" id="PF00890">
    <property type="entry name" value="FAD_binding_2"/>
    <property type="match status" value="1"/>
</dbReference>
<evidence type="ECO:0000256" key="2">
    <source>
        <dbReference type="ARBA" id="ARBA00001974"/>
    </source>
</evidence>
<dbReference type="Gene3D" id="3.50.50.60">
    <property type="entry name" value="FAD/NAD(P)-binding domain"/>
    <property type="match status" value="1"/>
</dbReference>
<dbReference type="SUPFAM" id="SSF51905">
    <property type="entry name" value="FAD/NAD(P)-binding domain"/>
    <property type="match status" value="1"/>
</dbReference>
<evidence type="ECO:0000256" key="3">
    <source>
        <dbReference type="ARBA" id="ARBA00008040"/>
    </source>
</evidence>
<dbReference type="PANTHER" id="PTHR43400:SF7">
    <property type="entry name" value="FAD-DEPENDENT OXIDOREDUCTASE 2 FAD BINDING DOMAIN-CONTAINING PROTEIN"/>
    <property type="match status" value="1"/>
</dbReference>
<evidence type="ECO:0000256" key="5">
    <source>
        <dbReference type="ARBA" id="ARBA00015872"/>
    </source>
</evidence>
<dbReference type="Proteomes" id="UP000236488">
    <property type="component" value="Unassembled WGS sequence"/>
</dbReference>
<comment type="similarity">
    <text evidence="3">Belongs to the FAD-dependent oxidoreductase 2 family. FRD/SDH subfamily.</text>
</comment>
<evidence type="ECO:0000256" key="4">
    <source>
        <dbReference type="ARBA" id="ARBA00013137"/>
    </source>
</evidence>